<organism evidence="1 2">
    <name type="scientific">Grimontia marina</name>
    <dbReference type="NCBI Taxonomy" id="646534"/>
    <lineage>
        <taxon>Bacteria</taxon>
        <taxon>Pseudomonadati</taxon>
        <taxon>Pseudomonadota</taxon>
        <taxon>Gammaproteobacteria</taxon>
        <taxon>Vibrionales</taxon>
        <taxon>Vibrionaceae</taxon>
        <taxon>Grimontia</taxon>
    </lineage>
</organism>
<dbReference type="Proteomes" id="UP000073601">
    <property type="component" value="Unassembled WGS sequence"/>
</dbReference>
<dbReference type="AlphaFoldDB" id="A0A128F298"/>
<gene>
    <name evidence="1" type="primary">rafA_1</name>
    <name evidence="1" type="ORF">GMA8713_01465</name>
</gene>
<dbReference type="GO" id="GO:0004557">
    <property type="term" value="F:alpha-galactosidase activity"/>
    <property type="evidence" value="ECO:0007669"/>
    <property type="project" value="UniProtKB-EC"/>
</dbReference>
<keyword evidence="1" id="KW-0378">Hydrolase</keyword>
<sequence length="70" mass="7824">MRSARDCGYTKHYRVEVIDAPAAFSKTMKHLPVWIEKTQVVSGDQLSQIGLSLPVMDPESAMLLSFTVEL</sequence>
<keyword evidence="1" id="KW-0326">Glycosidase</keyword>
<dbReference type="EC" id="3.2.1.22" evidence="1"/>
<reference evidence="2" key="1">
    <citation type="submission" date="2016-02" db="EMBL/GenBank/DDBJ databases">
        <authorList>
            <person name="Rodrigo-Torres Lidia"/>
            <person name="Arahal R.David."/>
        </authorList>
    </citation>
    <scope>NUCLEOTIDE SEQUENCE [LARGE SCALE GENOMIC DNA]</scope>
    <source>
        <strain evidence="2">CECT 8713</strain>
    </source>
</reference>
<dbReference type="EMBL" id="FIZY01000010">
    <property type="protein sequence ID" value="CZF80534.1"/>
    <property type="molecule type" value="Genomic_DNA"/>
</dbReference>
<accession>A0A128F298</accession>
<evidence type="ECO:0000313" key="1">
    <source>
        <dbReference type="EMBL" id="CZF80534.1"/>
    </source>
</evidence>
<keyword evidence="2" id="KW-1185">Reference proteome</keyword>
<protein>
    <submittedName>
        <fullName evidence="1">Alpha-galactosidase</fullName>
        <ecNumber evidence="1">3.2.1.22</ecNumber>
    </submittedName>
</protein>
<evidence type="ECO:0000313" key="2">
    <source>
        <dbReference type="Proteomes" id="UP000073601"/>
    </source>
</evidence>
<proteinExistence type="predicted"/>
<name>A0A128F298_9GAMM</name>